<keyword evidence="1" id="KW-1133">Transmembrane helix</keyword>
<protein>
    <submittedName>
        <fullName evidence="2">Uncharacterized protein</fullName>
    </submittedName>
</protein>
<keyword evidence="1" id="KW-0812">Transmembrane</keyword>
<gene>
    <name evidence="2" type="ORF">HNQ60_004968</name>
</gene>
<feature type="transmembrane region" description="Helical" evidence="1">
    <location>
        <begin position="21"/>
        <end position="42"/>
    </location>
</feature>
<organism evidence="2 3">
    <name type="scientific">Povalibacter uvarum</name>
    <dbReference type="NCBI Taxonomy" id="732238"/>
    <lineage>
        <taxon>Bacteria</taxon>
        <taxon>Pseudomonadati</taxon>
        <taxon>Pseudomonadota</taxon>
        <taxon>Gammaproteobacteria</taxon>
        <taxon>Steroidobacterales</taxon>
        <taxon>Steroidobacteraceae</taxon>
        <taxon>Povalibacter</taxon>
    </lineage>
</organism>
<evidence type="ECO:0000256" key="1">
    <source>
        <dbReference type="SAM" id="Phobius"/>
    </source>
</evidence>
<keyword evidence="1" id="KW-0472">Membrane</keyword>
<proteinExistence type="predicted"/>
<reference evidence="2 3" key="1">
    <citation type="submission" date="2020-08" db="EMBL/GenBank/DDBJ databases">
        <title>Genomic Encyclopedia of Type Strains, Phase IV (KMG-IV): sequencing the most valuable type-strain genomes for metagenomic binning, comparative biology and taxonomic classification.</title>
        <authorList>
            <person name="Goeker M."/>
        </authorList>
    </citation>
    <scope>NUCLEOTIDE SEQUENCE [LARGE SCALE GENOMIC DNA]</scope>
    <source>
        <strain evidence="2 3">DSM 26723</strain>
    </source>
</reference>
<evidence type="ECO:0000313" key="3">
    <source>
        <dbReference type="Proteomes" id="UP000588068"/>
    </source>
</evidence>
<evidence type="ECO:0000313" key="2">
    <source>
        <dbReference type="EMBL" id="MBB6096077.1"/>
    </source>
</evidence>
<dbReference type="Proteomes" id="UP000588068">
    <property type="component" value="Unassembled WGS sequence"/>
</dbReference>
<dbReference type="AlphaFoldDB" id="A0A841HS22"/>
<name>A0A841HS22_9GAMM</name>
<comment type="caution">
    <text evidence="2">The sequence shown here is derived from an EMBL/GenBank/DDBJ whole genome shotgun (WGS) entry which is preliminary data.</text>
</comment>
<accession>A0A841HS22</accession>
<dbReference type="EMBL" id="JACHHZ010000006">
    <property type="protein sequence ID" value="MBB6096077.1"/>
    <property type="molecule type" value="Genomic_DNA"/>
</dbReference>
<feature type="transmembrane region" description="Helical" evidence="1">
    <location>
        <begin position="48"/>
        <end position="65"/>
    </location>
</feature>
<sequence length="79" mass="8801">MEFLLLWIDDLDDAFGALRHLAPRIIGFLVACALFAATGFALVVAPHVTLAIIALVLSAFLFEFARQRLMRSREAVERV</sequence>
<keyword evidence="3" id="KW-1185">Reference proteome</keyword>
<dbReference type="RefSeq" id="WP_184335451.1">
    <property type="nucleotide sequence ID" value="NZ_JACHHZ010000006.1"/>
</dbReference>